<name>A0A1B6LTV5_9HEMI</name>
<feature type="non-terminal residue" evidence="2">
    <location>
        <position position="103"/>
    </location>
</feature>
<dbReference type="EMBL" id="GEBQ01012876">
    <property type="protein sequence ID" value="JAT27101.1"/>
    <property type="molecule type" value="Transcribed_RNA"/>
</dbReference>
<evidence type="ECO:0000259" key="1">
    <source>
        <dbReference type="Pfam" id="PF13843"/>
    </source>
</evidence>
<dbReference type="PANTHER" id="PTHR46599">
    <property type="entry name" value="PIGGYBAC TRANSPOSABLE ELEMENT-DERIVED PROTEIN 4"/>
    <property type="match status" value="1"/>
</dbReference>
<sequence>GVSSKVVKTMLQPFLRKNHVLYVDNWYTSPEMFEWLGNKDTGACGTVRSNRKGMPCLSKKVKKGEVEVRSKSNMVTVRWCDKRHVTMLTNVHEHETVEVRKSN</sequence>
<proteinExistence type="predicted"/>
<feature type="non-terminal residue" evidence="2">
    <location>
        <position position="1"/>
    </location>
</feature>
<accession>A0A1B6LTV5</accession>
<feature type="domain" description="PiggyBac transposable element-derived protein" evidence="1">
    <location>
        <begin position="3"/>
        <end position="101"/>
    </location>
</feature>
<evidence type="ECO:0000313" key="2">
    <source>
        <dbReference type="EMBL" id="JAT27101.1"/>
    </source>
</evidence>
<dbReference type="InterPro" id="IPR029526">
    <property type="entry name" value="PGBD"/>
</dbReference>
<gene>
    <name evidence="2" type="ORF">g.51414</name>
</gene>
<protein>
    <recommendedName>
        <fullName evidence="1">PiggyBac transposable element-derived protein domain-containing protein</fullName>
    </recommendedName>
</protein>
<dbReference type="AlphaFoldDB" id="A0A1B6LTV5"/>
<organism evidence="2">
    <name type="scientific">Graphocephala atropunctata</name>
    <dbReference type="NCBI Taxonomy" id="36148"/>
    <lineage>
        <taxon>Eukaryota</taxon>
        <taxon>Metazoa</taxon>
        <taxon>Ecdysozoa</taxon>
        <taxon>Arthropoda</taxon>
        <taxon>Hexapoda</taxon>
        <taxon>Insecta</taxon>
        <taxon>Pterygota</taxon>
        <taxon>Neoptera</taxon>
        <taxon>Paraneoptera</taxon>
        <taxon>Hemiptera</taxon>
        <taxon>Auchenorrhyncha</taxon>
        <taxon>Membracoidea</taxon>
        <taxon>Cicadellidae</taxon>
        <taxon>Cicadellinae</taxon>
        <taxon>Cicadellini</taxon>
        <taxon>Graphocephala</taxon>
    </lineage>
</organism>
<dbReference type="Pfam" id="PF13843">
    <property type="entry name" value="DDE_Tnp_1_7"/>
    <property type="match status" value="1"/>
</dbReference>
<reference evidence="2" key="1">
    <citation type="submission" date="2015-11" db="EMBL/GenBank/DDBJ databases">
        <title>De novo transcriptome assembly of four potential Pierce s Disease insect vectors from Arizona vineyards.</title>
        <authorList>
            <person name="Tassone E.E."/>
        </authorList>
    </citation>
    <scope>NUCLEOTIDE SEQUENCE</scope>
</reference>
<dbReference type="PANTHER" id="PTHR46599:SF3">
    <property type="entry name" value="PIGGYBAC TRANSPOSABLE ELEMENT-DERIVED PROTEIN 4"/>
    <property type="match status" value="1"/>
</dbReference>